<dbReference type="SUPFAM" id="SSF53067">
    <property type="entry name" value="Actin-like ATPase domain"/>
    <property type="match status" value="2"/>
</dbReference>
<gene>
    <name evidence="5" type="primary">yeaz</name>
    <name evidence="5" type="ORF">BUMPUSDA_CDS00269</name>
</gene>
<dbReference type="AlphaFoldDB" id="W0P3W8"/>
<dbReference type="Proteomes" id="UP000019087">
    <property type="component" value="Chromosome"/>
</dbReference>
<evidence type="ECO:0000259" key="4">
    <source>
        <dbReference type="Pfam" id="PF00814"/>
    </source>
</evidence>
<dbReference type="NCBIfam" id="TIGR03725">
    <property type="entry name" value="T6A_YeaZ"/>
    <property type="match status" value="1"/>
</dbReference>
<dbReference type="Gene3D" id="3.30.420.40">
    <property type="match status" value="2"/>
</dbReference>
<evidence type="ECO:0000256" key="1">
    <source>
        <dbReference type="ARBA" id="ARBA00010493"/>
    </source>
</evidence>
<evidence type="ECO:0000313" key="5">
    <source>
        <dbReference type="EMBL" id="AHG60060.1"/>
    </source>
</evidence>
<dbReference type="EMBL" id="CP002697">
    <property type="protein sequence ID" value="AHG60060.1"/>
    <property type="molecule type" value="Genomic_DNA"/>
</dbReference>
<dbReference type="PANTHER" id="PTHR11735:SF11">
    <property type="entry name" value="TRNA THREONYLCARBAMOYLADENOSINE BIOSYNTHESIS PROTEIN TSAB"/>
    <property type="match status" value="1"/>
</dbReference>
<dbReference type="GO" id="GO:0002949">
    <property type="term" value="P:tRNA threonylcarbamoyladenosine modification"/>
    <property type="evidence" value="ECO:0007669"/>
    <property type="project" value="InterPro"/>
</dbReference>
<comment type="similarity">
    <text evidence="1">Belongs to the KAE1 / TsaD family. TsaB subfamily.</text>
</comment>
<protein>
    <recommendedName>
        <fullName evidence="2">tRNA threonylcarbamoyladenosine biosynthesis protein TsaB</fullName>
    </recommendedName>
    <alternativeName>
        <fullName evidence="3">t(6)A37 threonylcarbamoyladenosine biosynthesis protein TsaB</fullName>
    </alternativeName>
</protein>
<evidence type="ECO:0000256" key="2">
    <source>
        <dbReference type="ARBA" id="ARBA00019012"/>
    </source>
</evidence>
<dbReference type="GO" id="GO:0005829">
    <property type="term" value="C:cytosol"/>
    <property type="evidence" value="ECO:0007669"/>
    <property type="project" value="TreeGrafter"/>
</dbReference>
<reference evidence="5 6" key="1">
    <citation type="journal article" date="2013" name="BMC Genomics">
        <title>Comparative analysis of genome sequences from four strains of the Buchnera aphidicola Mp endosymbion of the green peach aphid, Myzus persicae.</title>
        <authorList>
            <person name="Jiang Z."/>
            <person name="Jones D.H."/>
            <person name="Khuri S."/>
            <person name="Tsinoremas N.F."/>
            <person name="Wyss T."/>
            <person name="Jander G."/>
            <person name="Wilson A.C."/>
        </authorList>
    </citation>
    <scope>NUCLEOTIDE SEQUENCE [LARGE SCALE GENOMIC DNA]</scope>
    <source>
        <strain evidence="6">str. USDA (Myzus persicae)</strain>
    </source>
</reference>
<name>W0P3W8_BUCMP</name>
<evidence type="ECO:0000313" key="6">
    <source>
        <dbReference type="Proteomes" id="UP000019087"/>
    </source>
</evidence>
<dbReference type="KEGG" id="bapu:BUMPUSDA_CDS00269"/>
<dbReference type="PATRIC" id="fig|1009856.3.peg.319"/>
<dbReference type="HOGENOM" id="CLU_064886_2_0_6"/>
<dbReference type="Pfam" id="PF00814">
    <property type="entry name" value="TsaD"/>
    <property type="match status" value="1"/>
</dbReference>
<feature type="domain" description="Gcp-like" evidence="4">
    <location>
        <begin position="30"/>
        <end position="186"/>
    </location>
</feature>
<dbReference type="InterPro" id="IPR000905">
    <property type="entry name" value="Gcp-like_dom"/>
</dbReference>
<sequence length="221" mass="25667">MSNIILAIDTSIDYCSVAIYKKQHIYFLSEKCKKKHTSQVLPMLKKLLFQTKTTFQELNYIGFAKGPGNFTSIRIAASIAQSLSLSLKIPIISISTLLIIAEKTWRKYKKKNVIVIMQAKKTHVYWAQYIRNQESIWIGEHTESLIKTESIKDKMNKLEKNWTCVGNGSKIIEYKNISNSIKDDVFFPEAQDIIPFILLKIKNRAFFYSTNTELNYLYNNF</sequence>
<organism evidence="5 6">
    <name type="scientific">Buchnera aphidicola str. USDA</name>
    <name type="common">Myzus persicae</name>
    <dbReference type="NCBI Taxonomy" id="1009856"/>
    <lineage>
        <taxon>Bacteria</taxon>
        <taxon>Pseudomonadati</taxon>
        <taxon>Pseudomonadota</taxon>
        <taxon>Gammaproteobacteria</taxon>
        <taxon>Enterobacterales</taxon>
        <taxon>Erwiniaceae</taxon>
        <taxon>Buchnera</taxon>
    </lineage>
</organism>
<dbReference type="RefSeq" id="WP_025368960.1">
    <property type="nucleotide sequence ID" value="NZ_CP002697.1"/>
</dbReference>
<evidence type="ECO:0000256" key="3">
    <source>
        <dbReference type="ARBA" id="ARBA00032446"/>
    </source>
</evidence>
<proteinExistence type="inferred from homology"/>
<dbReference type="InterPro" id="IPR022496">
    <property type="entry name" value="T6A_TsaB"/>
</dbReference>
<dbReference type="InterPro" id="IPR043129">
    <property type="entry name" value="ATPase_NBD"/>
</dbReference>
<accession>W0P3W8</accession>
<dbReference type="PANTHER" id="PTHR11735">
    <property type="entry name" value="TRNA N6-ADENOSINE THREONYLCARBAMOYLTRANSFERASE"/>
    <property type="match status" value="1"/>
</dbReference>